<organism evidence="1 2">
    <name type="scientific">Wickerhamomyces pijperi</name>
    <name type="common">Yeast</name>
    <name type="synonym">Pichia pijperi</name>
    <dbReference type="NCBI Taxonomy" id="599730"/>
    <lineage>
        <taxon>Eukaryota</taxon>
        <taxon>Fungi</taxon>
        <taxon>Dikarya</taxon>
        <taxon>Ascomycota</taxon>
        <taxon>Saccharomycotina</taxon>
        <taxon>Saccharomycetes</taxon>
        <taxon>Phaffomycetales</taxon>
        <taxon>Wickerhamomycetaceae</taxon>
        <taxon>Wickerhamomyces</taxon>
    </lineage>
</organism>
<dbReference type="AlphaFoldDB" id="A0A9P8Q394"/>
<proteinExistence type="predicted"/>
<evidence type="ECO:0000313" key="1">
    <source>
        <dbReference type="EMBL" id="KAH3682059.1"/>
    </source>
</evidence>
<comment type="caution">
    <text evidence="1">The sequence shown here is derived from an EMBL/GenBank/DDBJ whole genome shotgun (WGS) entry which is preliminary data.</text>
</comment>
<keyword evidence="2" id="KW-1185">Reference proteome</keyword>
<dbReference type="EMBL" id="JAEUBG010004006">
    <property type="protein sequence ID" value="KAH3682059.1"/>
    <property type="molecule type" value="Genomic_DNA"/>
</dbReference>
<name>A0A9P8Q394_WICPI</name>
<accession>A0A9P8Q394</accession>
<gene>
    <name evidence="1" type="ORF">WICPIJ_006979</name>
</gene>
<reference evidence="1" key="1">
    <citation type="journal article" date="2021" name="Open Biol.">
        <title>Shared evolutionary footprints suggest mitochondrial oxidative damage underlies multiple complex I losses in fungi.</title>
        <authorList>
            <person name="Schikora-Tamarit M.A."/>
            <person name="Marcet-Houben M."/>
            <person name="Nosek J."/>
            <person name="Gabaldon T."/>
        </authorList>
    </citation>
    <scope>NUCLEOTIDE SEQUENCE</scope>
    <source>
        <strain evidence="1">CBS2887</strain>
    </source>
</reference>
<evidence type="ECO:0000313" key="2">
    <source>
        <dbReference type="Proteomes" id="UP000774326"/>
    </source>
</evidence>
<protein>
    <submittedName>
        <fullName evidence="1">Uncharacterized protein</fullName>
    </submittedName>
</protein>
<dbReference type="Proteomes" id="UP000774326">
    <property type="component" value="Unassembled WGS sequence"/>
</dbReference>
<reference evidence="1" key="2">
    <citation type="submission" date="2021-01" db="EMBL/GenBank/DDBJ databases">
        <authorList>
            <person name="Schikora-Tamarit M.A."/>
        </authorList>
    </citation>
    <scope>NUCLEOTIDE SEQUENCE</scope>
    <source>
        <strain evidence="1">CBS2887</strain>
    </source>
</reference>
<sequence length="140" mass="15992">MSVHALQQLQILRHDPDSVQTLSIGYDTPSRDSPIRRFQPINTVQSSRNTNRSTSVCAQGIISNTFSGNGSCRPTRAPTRYPWCFSLASWEKWVSRDPKMGIRRCRTHTKLIKISFPNDRRSESLHFGDNSGFIRRGEII</sequence>